<evidence type="ECO:0000313" key="2">
    <source>
        <dbReference type="Proteomes" id="UP001140234"/>
    </source>
</evidence>
<proteinExistence type="predicted"/>
<dbReference type="EMBL" id="JANBUJ010000853">
    <property type="protein sequence ID" value="KAJ2769835.1"/>
    <property type="molecule type" value="Genomic_DNA"/>
</dbReference>
<name>A0ACC1JYG4_9FUNG</name>
<organism evidence="1 2">
    <name type="scientific">Coemansia nantahalensis</name>
    <dbReference type="NCBI Taxonomy" id="2789366"/>
    <lineage>
        <taxon>Eukaryota</taxon>
        <taxon>Fungi</taxon>
        <taxon>Fungi incertae sedis</taxon>
        <taxon>Zoopagomycota</taxon>
        <taxon>Kickxellomycotina</taxon>
        <taxon>Kickxellomycetes</taxon>
        <taxon>Kickxellales</taxon>
        <taxon>Kickxellaceae</taxon>
        <taxon>Coemansia</taxon>
    </lineage>
</organism>
<keyword evidence="2" id="KW-1185">Reference proteome</keyword>
<accession>A0ACC1JYG4</accession>
<protein>
    <submittedName>
        <fullName evidence="1">26S proteasome regulatory subunit</fullName>
    </submittedName>
</protein>
<dbReference type="Proteomes" id="UP001140234">
    <property type="component" value="Unassembled WGS sequence"/>
</dbReference>
<sequence length="193" mass="20944">MERAQALLQQKSALESEIQRLDLDLRGHGVDRTEPLVDAGGFPRSDIDILAVRQIRQALNCKQNDLRALMDEVAAQLVSLHQSTKADAQPEHGPATRLQPFARVSIVTPNSPASEAGLVAGDKVVRYGSVDASNHDNLKALSAETINNINKPMSVTVQRVVDGRPQTVDLTLRLRHGWGGESLLGCHILPLPS</sequence>
<comment type="caution">
    <text evidence="1">The sequence shown here is derived from an EMBL/GenBank/DDBJ whole genome shotgun (WGS) entry which is preliminary data.</text>
</comment>
<keyword evidence="1" id="KW-0647">Proteasome</keyword>
<evidence type="ECO:0000313" key="1">
    <source>
        <dbReference type="EMBL" id="KAJ2769835.1"/>
    </source>
</evidence>
<reference evidence="1" key="1">
    <citation type="submission" date="2022-07" db="EMBL/GenBank/DDBJ databases">
        <title>Phylogenomic reconstructions and comparative analyses of Kickxellomycotina fungi.</title>
        <authorList>
            <person name="Reynolds N.K."/>
            <person name="Stajich J.E."/>
            <person name="Barry K."/>
            <person name="Grigoriev I.V."/>
            <person name="Crous P."/>
            <person name="Smith M.E."/>
        </authorList>
    </citation>
    <scope>NUCLEOTIDE SEQUENCE</scope>
    <source>
        <strain evidence="1">CBS 109366</strain>
    </source>
</reference>
<gene>
    <name evidence="1" type="primary">NAS2</name>
    <name evidence="1" type="ORF">IWQ57_002935</name>
</gene>